<evidence type="ECO:0000313" key="3">
    <source>
        <dbReference type="EMBL" id="MFD1392348.1"/>
    </source>
</evidence>
<dbReference type="Proteomes" id="UP001597249">
    <property type="component" value="Unassembled WGS sequence"/>
</dbReference>
<feature type="chain" id="PRO_5046125972" evidence="1">
    <location>
        <begin position="18"/>
        <end position="360"/>
    </location>
</feature>
<sequence>MKLWQTMLAVSVGLTLAACGNQQAQRSRDSSHASSKVAAPMASSRKVKAGVTLKWDQRRGQQLAAFMKDFGPTKKQTFVAADRGTTATWQGLPLSAVYQTKQPITIDGKQTPVTWLPKLTRGSSKQPNVVAVYVDDAATVLFLFTLTGQGAPRVLISQTAPTDKIISTTETTNANVKQGFADIVAGRPVTLTSKALAASLAKAQAASAKATRKAGHAVIFDRPFQRTWYSQKGQLTITANAIQAPEYGNQPVYDIRERTASDTAALNGDATKMDPAKEDWGAADRFVQDGKHWVSVRGWYQSAGAGGFYAVTNRSLGGQTVPVLESAYGAGMWVDTNYYPTQALANQYGATIYPDENQAN</sequence>
<proteinExistence type="predicted"/>
<keyword evidence="1" id="KW-0732">Signal</keyword>
<organism evidence="3 4">
    <name type="scientific">Lacticaseibacillus jixianensis</name>
    <dbReference type="NCBI Taxonomy" id="2486012"/>
    <lineage>
        <taxon>Bacteria</taxon>
        <taxon>Bacillati</taxon>
        <taxon>Bacillota</taxon>
        <taxon>Bacilli</taxon>
        <taxon>Lactobacillales</taxon>
        <taxon>Lactobacillaceae</taxon>
        <taxon>Lacticaseibacillus</taxon>
    </lineage>
</organism>
<dbReference type="EMBL" id="JBHTMO010000003">
    <property type="protein sequence ID" value="MFD1392348.1"/>
    <property type="molecule type" value="Genomic_DNA"/>
</dbReference>
<keyword evidence="4" id="KW-1185">Reference proteome</keyword>
<feature type="signal peptide" evidence="1">
    <location>
        <begin position="1"/>
        <end position="17"/>
    </location>
</feature>
<name>A0ABW4B8J2_9LACO</name>
<evidence type="ECO:0000259" key="2">
    <source>
        <dbReference type="Pfam" id="PF15983"/>
    </source>
</evidence>
<evidence type="ECO:0000313" key="4">
    <source>
        <dbReference type="Proteomes" id="UP001597249"/>
    </source>
</evidence>
<protein>
    <submittedName>
        <fullName evidence="3">DUF4767 domain-containing protein</fullName>
    </submittedName>
</protein>
<feature type="domain" description="DUF4767" evidence="2">
    <location>
        <begin position="54"/>
        <end position="184"/>
    </location>
</feature>
<accession>A0ABW4B8J2</accession>
<gene>
    <name evidence="3" type="ORF">ACFQ3L_01950</name>
</gene>
<reference evidence="4" key="1">
    <citation type="journal article" date="2019" name="Int. J. Syst. Evol. Microbiol.">
        <title>The Global Catalogue of Microorganisms (GCM) 10K type strain sequencing project: providing services to taxonomists for standard genome sequencing and annotation.</title>
        <authorList>
            <consortium name="The Broad Institute Genomics Platform"/>
            <consortium name="The Broad Institute Genome Sequencing Center for Infectious Disease"/>
            <person name="Wu L."/>
            <person name="Ma J."/>
        </authorList>
    </citation>
    <scope>NUCLEOTIDE SEQUENCE [LARGE SCALE GENOMIC DNA]</scope>
    <source>
        <strain evidence="4">CCM 8911</strain>
    </source>
</reference>
<dbReference type="InterPro" id="IPR031927">
    <property type="entry name" value="DUF4767"/>
</dbReference>
<comment type="caution">
    <text evidence="3">The sequence shown here is derived from an EMBL/GenBank/DDBJ whole genome shotgun (WGS) entry which is preliminary data.</text>
</comment>
<dbReference type="Pfam" id="PF15983">
    <property type="entry name" value="DUF4767"/>
    <property type="match status" value="1"/>
</dbReference>
<evidence type="ECO:0000256" key="1">
    <source>
        <dbReference type="SAM" id="SignalP"/>
    </source>
</evidence>
<dbReference type="PROSITE" id="PS51257">
    <property type="entry name" value="PROKAR_LIPOPROTEIN"/>
    <property type="match status" value="1"/>
</dbReference>
<dbReference type="RefSeq" id="WP_125585304.1">
    <property type="nucleotide sequence ID" value="NZ_JBHTMO010000003.1"/>
</dbReference>